<dbReference type="SUPFAM" id="SSF57716">
    <property type="entry name" value="Glucocorticoid receptor-like (DNA-binding domain)"/>
    <property type="match status" value="2"/>
</dbReference>
<keyword evidence="3 4" id="KW-0440">LIM domain</keyword>
<feature type="region of interest" description="Disordered" evidence="5">
    <location>
        <begin position="238"/>
        <end position="271"/>
    </location>
</feature>
<dbReference type="OrthoDB" id="5365701at2759"/>
<dbReference type="Gene3D" id="2.10.110.10">
    <property type="entry name" value="Cysteine Rich Protein"/>
    <property type="match status" value="1"/>
</dbReference>
<evidence type="ECO:0000256" key="3">
    <source>
        <dbReference type="ARBA" id="ARBA00023038"/>
    </source>
</evidence>
<name>A0A8H4TDK9_9HYPO</name>
<feature type="compositionally biased region" description="Polar residues" evidence="5">
    <location>
        <begin position="254"/>
        <end position="268"/>
    </location>
</feature>
<evidence type="ECO:0000256" key="1">
    <source>
        <dbReference type="ARBA" id="ARBA00022723"/>
    </source>
</evidence>
<evidence type="ECO:0000259" key="6">
    <source>
        <dbReference type="PROSITE" id="PS50023"/>
    </source>
</evidence>
<evidence type="ECO:0000313" key="8">
    <source>
        <dbReference type="Proteomes" id="UP000604273"/>
    </source>
</evidence>
<dbReference type="AlphaFoldDB" id="A0A8H4TDK9"/>
<proteinExistence type="predicted"/>
<dbReference type="PROSITE" id="PS00478">
    <property type="entry name" value="LIM_DOMAIN_1"/>
    <property type="match status" value="1"/>
</dbReference>
<evidence type="ECO:0000313" key="7">
    <source>
        <dbReference type="EMBL" id="KAF4956008.1"/>
    </source>
</evidence>
<dbReference type="PROSITE" id="PS50023">
    <property type="entry name" value="LIM_DOMAIN_2"/>
    <property type="match status" value="1"/>
</dbReference>
<reference evidence="7" key="1">
    <citation type="journal article" date="2020" name="BMC Genomics">
        <title>Correction to: Identification and distribution of gene clusters required for synthesis of sphingolipid metabolism inhibitors in diverse species of the filamentous fungus Fusarium.</title>
        <authorList>
            <person name="Kim H.S."/>
            <person name="Lohmar J.M."/>
            <person name="Busman M."/>
            <person name="Brown D.W."/>
            <person name="Naumann T.A."/>
            <person name="Divon H.H."/>
            <person name="Lysoe E."/>
            <person name="Uhlig S."/>
            <person name="Proctor R.H."/>
        </authorList>
    </citation>
    <scope>NUCLEOTIDE SEQUENCE</scope>
    <source>
        <strain evidence="7">NRRL 45417</strain>
    </source>
</reference>
<dbReference type="GO" id="GO:0046872">
    <property type="term" value="F:metal ion binding"/>
    <property type="evidence" value="ECO:0007669"/>
    <property type="project" value="UniProtKB-KW"/>
</dbReference>
<evidence type="ECO:0000256" key="4">
    <source>
        <dbReference type="PROSITE-ProRule" id="PRU00125"/>
    </source>
</evidence>
<gene>
    <name evidence="7" type="ORF">FGADI_4181</name>
</gene>
<dbReference type="EMBL" id="JABFAI010000091">
    <property type="protein sequence ID" value="KAF4956008.1"/>
    <property type="molecule type" value="Genomic_DNA"/>
</dbReference>
<accession>A0A8H4TDK9</accession>
<dbReference type="InterPro" id="IPR050604">
    <property type="entry name" value="PDZ-LIM_domain"/>
</dbReference>
<dbReference type="GO" id="GO:0003779">
    <property type="term" value="F:actin binding"/>
    <property type="evidence" value="ECO:0007669"/>
    <property type="project" value="TreeGrafter"/>
</dbReference>
<dbReference type="GO" id="GO:0031941">
    <property type="term" value="C:filamentous actin"/>
    <property type="evidence" value="ECO:0007669"/>
    <property type="project" value="TreeGrafter"/>
</dbReference>
<sequence>MDPLSIASSVVGLTTTCLSTCKKLYDLAREFEDVPAIVAMICSESTIISIGLSELQMKILQRDDLAQAWASMTEIWMAFETALTGCMVVFSCLEAETRSLRSENPGLWAKIKFLWNQDRLKELLGALRAQQSCITFLLNLLELDTLSKIQKDIWKNAQRIKAAASQAQSLRSCNPSVKMDVESIFDNDAVNLSFFHSEAVSGMAPSELDFEFDDVVINSQAYRRVFIKARSETQKLHVDDVDSDTGTIKEADQGPSNYRQSQEESGNQPKPLCEEDFIRRRDIQCFKCHETIIGDFIAALDRRYHRDHLTCDECETAFTKKSDCHQQDDGIYCMLHFCRDIAYYCDGCKFPIMEECHVSDQQGGKWHSPCFNLSSSWGLELPVSPNGHRYLDFIQEKSQALVTKANVLRKDARADELTIFTSAFQKLVKDYIQGRQPSSQVVGLHVSELLQPLLKVTFQAYLQDRETSWDVENDELDGIINALGAVGTHELGDRYSQQPTGAAEED</sequence>
<evidence type="ECO:0000256" key="2">
    <source>
        <dbReference type="ARBA" id="ARBA00022833"/>
    </source>
</evidence>
<dbReference type="GO" id="GO:0001725">
    <property type="term" value="C:stress fiber"/>
    <property type="evidence" value="ECO:0007669"/>
    <property type="project" value="TreeGrafter"/>
</dbReference>
<feature type="domain" description="LIM zinc-binding" evidence="6">
    <location>
        <begin position="283"/>
        <end position="343"/>
    </location>
</feature>
<reference evidence="7" key="2">
    <citation type="submission" date="2020-05" db="EMBL/GenBank/DDBJ databases">
        <authorList>
            <person name="Kim H.-S."/>
            <person name="Proctor R.H."/>
            <person name="Brown D.W."/>
        </authorList>
    </citation>
    <scope>NUCLEOTIDE SEQUENCE</scope>
    <source>
        <strain evidence="7">NRRL 45417</strain>
    </source>
</reference>
<dbReference type="GO" id="GO:0030036">
    <property type="term" value="P:actin cytoskeleton organization"/>
    <property type="evidence" value="ECO:0007669"/>
    <property type="project" value="TreeGrafter"/>
</dbReference>
<comment type="caution">
    <text evidence="7">The sequence shown here is derived from an EMBL/GenBank/DDBJ whole genome shotgun (WGS) entry which is preliminary data.</text>
</comment>
<dbReference type="GO" id="GO:0030695">
    <property type="term" value="F:GTPase regulator activity"/>
    <property type="evidence" value="ECO:0007669"/>
    <property type="project" value="UniProtKB-ARBA"/>
</dbReference>
<dbReference type="PANTHER" id="PTHR24214">
    <property type="entry name" value="PDZ AND LIM DOMAIN PROTEIN ZASP"/>
    <property type="match status" value="1"/>
</dbReference>
<dbReference type="GO" id="GO:0051371">
    <property type="term" value="F:muscle alpha-actinin binding"/>
    <property type="evidence" value="ECO:0007669"/>
    <property type="project" value="TreeGrafter"/>
</dbReference>
<dbReference type="Pfam" id="PF00412">
    <property type="entry name" value="LIM"/>
    <property type="match status" value="1"/>
</dbReference>
<organism evidence="7 8">
    <name type="scientific">Fusarium gaditjirri</name>
    <dbReference type="NCBI Taxonomy" id="282569"/>
    <lineage>
        <taxon>Eukaryota</taxon>
        <taxon>Fungi</taxon>
        <taxon>Dikarya</taxon>
        <taxon>Ascomycota</taxon>
        <taxon>Pezizomycotina</taxon>
        <taxon>Sordariomycetes</taxon>
        <taxon>Hypocreomycetidae</taxon>
        <taxon>Hypocreales</taxon>
        <taxon>Nectriaceae</taxon>
        <taxon>Fusarium</taxon>
        <taxon>Fusarium nisikadoi species complex</taxon>
    </lineage>
</organism>
<protein>
    <recommendedName>
        <fullName evidence="6">LIM zinc-binding domain-containing protein</fullName>
    </recommendedName>
</protein>
<evidence type="ECO:0000256" key="5">
    <source>
        <dbReference type="SAM" id="MobiDB-lite"/>
    </source>
</evidence>
<keyword evidence="2 4" id="KW-0862">Zinc</keyword>
<dbReference type="SMART" id="SM00132">
    <property type="entry name" value="LIM"/>
    <property type="match status" value="1"/>
</dbReference>
<dbReference type="Proteomes" id="UP000604273">
    <property type="component" value="Unassembled WGS sequence"/>
</dbReference>
<keyword evidence="1 4" id="KW-0479">Metal-binding</keyword>
<dbReference type="InterPro" id="IPR001781">
    <property type="entry name" value="Znf_LIM"/>
</dbReference>
<keyword evidence="8" id="KW-1185">Reference proteome</keyword>
<dbReference type="PANTHER" id="PTHR24214:SF38">
    <property type="entry name" value="PDZ AND LIM DOMAIN PROTEIN ZASP-RELATED"/>
    <property type="match status" value="1"/>
</dbReference>